<evidence type="ECO:0000313" key="8">
    <source>
        <dbReference type="Proteomes" id="UP001515480"/>
    </source>
</evidence>
<dbReference type="PANTHER" id="PTHR11206">
    <property type="entry name" value="MULTIDRUG RESISTANCE PROTEIN"/>
    <property type="match status" value="1"/>
</dbReference>
<evidence type="ECO:0000256" key="2">
    <source>
        <dbReference type="ARBA" id="ARBA00010199"/>
    </source>
</evidence>
<dbReference type="InterPro" id="IPR002528">
    <property type="entry name" value="MATE_fam"/>
</dbReference>
<evidence type="ECO:0000256" key="4">
    <source>
        <dbReference type="ARBA" id="ARBA00022989"/>
    </source>
</evidence>
<dbReference type="GO" id="GO:1990961">
    <property type="term" value="P:xenobiotic detoxification by transmembrane export across the plasma membrane"/>
    <property type="evidence" value="ECO:0007669"/>
    <property type="project" value="InterPro"/>
</dbReference>
<feature type="transmembrane region" description="Helical" evidence="6">
    <location>
        <begin position="379"/>
        <end position="400"/>
    </location>
</feature>
<feature type="transmembrane region" description="Helical" evidence="6">
    <location>
        <begin position="161"/>
        <end position="183"/>
    </location>
</feature>
<evidence type="ECO:0000256" key="6">
    <source>
        <dbReference type="SAM" id="Phobius"/>
    </source>
</evidence>
<dbReference type="GO" id="GO:0042910">
    <property type="term" value="F:xenobiotic transmembrane transporter activity"/>
    <property type="evidence" value="ECO:0007669"/>
    <property type="project" value="InterPro"/>
</dbReference>
<dbReference type="InterPro" id="IPR045069">
    <property type="entry name" value="MATE_euk"/>
</dbReference>
<reference evidence="7 8" key="1">
    <citation type="journal article" date="2024" name="Science">
        <title>Giant polyketide synthase enzymes in the biosynthesis of giant marine polyether toxins.</title>
        <authorList>
            <person name="Fallon T.R."/>
            <person name="Shende V.V."/>
            <person name="Wierzbicki I.H."/>
            <person name="Pendleton A.L."/>
            <person name="Watervoot N.F."/>
            <person name="Auber R.P."/>
            <person name="Gonzalez D.J."/>
            <person name="Wisecaver J.H."/>
            <person name="Moore B.S."/>
        </authorList>
    </citation>
    <scope>NUCLEOTIDE SEQUENCE [LARGE SCALE GENOMIC DNA]</scope>
    <source>
        <strain evidence="7 8">12B1</strain>
    </source>
</reference>
<protein>
    <recommendedName>
        <fullName evidence="9">Protein DETOXIFICATION</fullName>
    </recommendedName>
</protein>
<name>A0AB34JI72_PRYPA</name>
<feature type="transmembrane region" description="Helical" evidence="6">
    <location>
        <begin position="189"/>
        <end position="210"/>
    </location>
</feature>
<dbReference type="CDD" id="cd13132">
    <property type="entry name" value="MATE_eukaryotic"/>
    <property type="match status" value="1"/>
</dbReference>
<dbReference type="GO" id="GO:0015297">
    <property type="term" value="F:antiporter activity"/>
    <property type="evidence" value="ECO:0007669"/>
    <property type="project" value="InterPro"/>
</dbReference>
<organism evidence="7 8">
    <name type="scientific">Prymnesium parvum</name>
    <name type="common">Toxic golden alga</name>
    <dbReference type="NCBI Taxonomy" id="97485"/>
    <lineage>
        <taxon>Eukaryota</taxon>
        <taxon>Haptista</taxon>
        <taxon>Haptophyta</taxon>
        <taxon>Prymnesiophyceae</taxon>
        <taxon>Prymnesiales</taxon>
        <taxon>Prymnesiaceae</taxon>
        <taxon>Prymnesium</taxon>
    </lineage>
</organism>
<proteinExistence type="inferred from homology"/>
<feature type="transmembrane region" description="Helical" evidence="6">
    <location>
        <begin position="88"/>
        <end position="112"/>
    </location>
</feature>
<keyword evidence="5 6" id="KW-0472">Membrane</keyword>
<feature type="transmembrane region" description="Helical" evidence="6">
    <location>
        <begin position="309"/>
        <end position="329"/>
    </location>
</feature>
<dbReference type="Pfam" id="PF01554">
    <property type="entry name" value="MatE"/>
    <property type="match status" value="2"/>
</dbReference>
<gene>
    <name evidence="7" type="ORF">AB1Y20_021414</name>
</gene>
<dbReference type="NCBIfam" id="TIGR00797">
    <property type="entry name" value="matE"/>
    <property type="match status" value="1"/>
</dbReference>
<feature type="transmembrane region" description="Helical" evidence="6">
    <location>
        <begin position="349"/>
        <end position="367"/>
    </location>
</feature>
<comment type="caution">
    <text evidence="7">The sequence shown here is derived from an EMBL/GenBank/DDBJ whole genome shotgun (WGS) entry which is preliminary data.</text>
</comment>
<feature type="transmembrane region" description="Helical" evidence="6">
    <location>
        <begin position="132"/>
        <end position="152"/>
    </location>
</feature>
<evidence type="ECO:0000256" key="3">
    <source>
        <dbReference type="ARBA" id="ARBA00022692"/>
    </source>
</evidence>
<comment type="similarity">
    <text evidence="2">Belongs to the multi antimicrobial extrusion (MATE) (TC 2.A.66.1) family.</text>
</comment>
<keyword evidence="4 6" id="KW-1133">Transmembrane helix</keyword>
<feature type="transmembrane region" description="Helical" evidence="6">
    <location>
        <begin position="274"/>
        <end position="297"/>
    </location>
</feature>
<feature type="transmembrane region" description="Helical" evidence="6">
    <location>
        <begin position="231"/>
        <end position="254"/>
    </location>
</feature>
<dbReference type="Proteomes" id="UP001515480">
    <property type="component" value="Unassembled WGS sequence"/>
</dbReference>
<dbReference type="AlphaFoldDB" id="A0AB34JI72"/>
<keyword evidence="3 6" id="KW-0812">Transmembrane</keyword>
<comment type="subcellular location">
    <subcellularLocation>
        <location evidence="1">Membrane</location>
        <topology evidence="1">Multi-pass membrane protein</topology>
    </subcellularLocation>
</comment>
<evidence type="ECO:0000313" key="7">
    <source>
        <dbReference type="EMBL" id="KAL1521760.1"/>
    </source>
</evidence>
<keyword evidence="8" id="KW-1185">Reference proteome</keyword>
<evidence type="ECO:0000256" key="1">
    <source>
        <dbReference type="ARBA" id="ARBA00004141"/>
    </source>
</evidence>
<accession>A0AB34JI72</accession>
<dbReference type="EMBL" id="JBGBPQ010000007">
    <property type="protein sequence ID" value="KAL1521760.1"/>
    <property type="molecule type" value="Genomic_DNA"/>
</dbReference>
<evidence type="ECO:0000256" key="5">
    <source>
        <dbReference type="ARBA" id="ARBA00023136"/>
    </source>
</evidence>
<dbReference type="GO" id="GO:0016020">
    <property type="term" value="C:membrane"/>
    <property type="evidence" value="ECO:0007669"/>
    <property type="project" value="UniProtKB-SubCell"/>
</dbReference>
<sequence length="524" mass="55839">MSLVREEARATVRLAVPIVVSAVLRKAVDTVTVMYLGSLSNEALASASLATTTINVLGNSVFVGFSSATSTLVSQAYGAKDAPLTATLLARAALIQMVASVPVVLVLANLQLLLLLMGQNAELARDAQSFCAWMIPGVYAFALNFVVNPWLFSQRVTRPQYLISGVALMFHIPANHVAVYTWGMGMNGAALASSMTLVLTFLLLLATLWCSFRRRLKHMSLREAFHGWSEFLHLALPGMLMMGEWWASEIAIMMSGRLDDPDVALSAMSIYQNVNAIAFMLPWGVSTASCARIGNALGAGDASGARRTTYIGGGFAVGLSLVSTVTLLFGRHTFVRMFTHDGALQESASALLCILSLYVIADAFQYSMSAALRGSGRQLQAAPIVIVAYFFFGLPLAALLSLELGWGTVGICIGMLAGKSAHAAMTGILVLRTDWDKQVSDAQGRLARSSLAIRQVSTQSSLPLGEASQATEEVKGAEAQAVTTKNPTDTACAIHLKKGHNSEAVCGRHERAYGKLVEDPVETA</sequence>
<evidence type="ECO:0008006" key="9">
    <source>
        <dbReference type="Google" id="ProtNLM"/>
    </source>
</evidence>